<name>V8CA29_9HELI</name>
<gene>
    <name evidence="1" type="ORF">HMPREF2086_00969</name>
</gene>
<organism evidence="1 2">
    <name type="scientific">Helicobacter macacae MIT 99-5501</name>
    <dbReference type="NCBI Taxonomy" id="1357400"/>
    <lineage>
        <taxon>Bacteria</taxon>
        <taxon>Pseudomonadati</taxon>
        <taxon>Campylobacterota</taxon>
        <taxon>Epsilonproteobacteria</taxon>
        <taxon>Campylobacterales</taxon>
        <taxon>Helicobacteraceae</taxon>
        <taxon>Helicobacter</taxon>
    </lineage>
</organism>
<evidence type="ECO:0000313" key="1">
    <source>
        <dbReference type="EMBL" id="ETD24219.1"/>
    </source>
</evidence>
<sequence length="91" mass="10686">MKKNKKPNPMLLLTINCSIGNKRNHLSIKRLCDLFLHIKEKENSLTSLEKYAITTMQEEAKPQEIELFKQEYPHIPKENIDYALSIKPYAK</sequence>
<dbReference type="EMBL" id="AZJI01000004">
    <property type="protein sequence ID" value="ETD24219.1"/>
    <property type="molecule type" value="Genomic_DNA"/>
</dbReference>
<comment type="caution">
    <text evidence="1">The sequence shown here is derived from an EMBL/GenBank/DDBJ whole genome shotgun (WGS) entry which is preliminary data.</text>
</comment>
<dbReference type="PATRIC" id="fig|1357400.3.peg.1326"/>
<accession>V8CA29</accession>
<evidence type="ECO:0000313" key="2">
    <source>
        <dbReference type="Proteomes" id="UP000018731"/>
    </source>
</evidence>
<dbReference type="RefSeq" id="WP_023927692.1">
    <property type="nucleotide sequence ID" value="NZ_KI669454.1"/>
</dbReference>
<reference evidence="1 2" key="1">
    <citation type="journal article" date="2014" name="Genome Announc.">
        <title>Draft genome sequences of six enterohepatic helicobacter species isolated from humans and one from rhesus macaques.</title>
        <authorList>
            <person name="Shen Z."/>
            <person name="Sheh A."/>
            <person name="Young S.K."/>
            <person name="Abouelliel A."/>
            <person name="Ward D.V."/>
            <person name="Earl A.M."/>
            <person name="Fox J.G."/>
        </authorList>
    </citation>
    <scope>NUCLEOTIDE SEQUENCE [LARGE SCALE GENOMIC DNA]</scope>
    <source>
        <strain evidence="1 2">MIT 99-5501</strain>
    </source>
</reference>
<dbReference type="Proteomes" id="UP000018731">
    <property type="component" value="Unassembled WGS sequence"/>
</dbReference>
<dbReference type="STRING" id="1357400.HMPREF2086_00969"/>
<keyword evidence="2" id="KW-1185">Reference proteome</keyword>
<protein>
    <submittedName>
        <fullName evidence="1">Uncharacterized protein</fullName>
    </submittedName>
</protein>
<dbReference type="AlphaFoldDB" id="V8CA29"/>
<proteinExistence type="predicted"/>
<dbReference type="HOGENOM" id="CLU_2537932_0_0_7"/>